<dbReference type="PROSITE" id="PS50206">
    <property type="entry name" value="RHODANESE_3"/>
    <property type="match status" value="1"/>
</dbReference>
<dbReference type="InterPro" id="IPR036873">
    <property type="entry name" value="Rhodanese-like_dom_sf"/>
</dbReference>
<dbReference type="EMBL" id="JAROBY010000075">
    <property type="protein sequence ID" value="MEB4798436.1"/>
    <property type="molecule type" value="Genomic_DNA"/>
</dbReference>
<dbReference type="SMART" id="SM00450">
    <property type="entry name" value="RHOD"/>
    <property type="match status" value="1"/>
</dbReference>
<organism evidence="2 3">
    <name type="scientific">Paenibacillus chondroitinus</name>
    <dbReference type="NCBI Taxonomy" id="59842"/>
    <lineage>
        <taxon>Bacteria</taxon>
        <taxon>Bacillati</taxon>
        <taxon>Bacillota</taxon>
        <taxon>Bacilli</taxon>
        <taxon>Bacillales</taxon>
        <taxon>Paenibacillaceae</taxon>
        <taxon>Paenibacillus</taxon>
    </lineage>
</organism>
<proteinExistence type="predicted"/>
<reference evidence="2 3" key="1">
    <citation type="submission" date="2023-03" db="EMBL/GenBank/DDBJ databases">
        <title>Bacillus Genome Sequencing.</title>
        <authorList>
            <person name="Dunlap C."/>
        </authorList>
    </citation>
    <scope>NUCLEOTIDE SEQUENCE [LARGE SCALE GENOMIC DNA]</scope>
    <source>
        <strain evidence="2 3">NRS-1351</strain>
    </source>
</reference>
<dbReference type="InterPro" id="IPR001763">
    <property type="entry name" value="Rhodanese-like_dom"/>
</dbReference>
<dbReference type="Gene3D" id="3.40.250.10">
    <property type="entry name" value="Rhodanese-like domain"/>
    <property type="match status" value="1"/>
</dbReference>
<evidence type="ECO:0000313" key="3">
    <source>
        <dbReference type="Proteomes" id="UP001355653"/>
    </source>
</evidence>
<dbReference type="SUPFAM" id="SSF52821">
    <property type="entry name" value="Rhodanese/Cell cycle control phosphatase"/>
    <property type="match status" value="1"/>
</dbReference>
<feature type="domain" description="Rhodanese" evidence="1">
    <location>
        <begin position="39"/>
        <end position="121"/>
    </location>
</feature>
<dbReference type="Pfam" id="PF00581">
    <property type="entry name" value="Rhodanese"/>
    <property type="match status" value="1"/>
</dbReference>
<name>A0ABU6DLQ7_9BACL</name>
<dbReference type="CDD" id="cd00158">
    <property type="entry name" value="RHOD"/>
    <property type="match status" value="1"/>
</dbReference>
<accession>A0ABU6DLQ7</accession>
<dbReference type="PANTHER" id="PTHR43031:SF1">
    <property type="entry name" value="PYRIDINE NUCLEOTIDE-DISULPHIDE OXIDOREDUCTASE"/>
    <property type="match status" value="1"/>
</dbReference>
<sequence>MISYIFMILFVLYFIHLMKPVKDLKYISMDSFSMLLKDKPVNSKILDIRDQVDYHAFHIERAINISLGRLPYVKKAEFNKEDEIFLISDSKYQSKKAARILKRSGFENLTHVNGGMAGYTRFMNGQGQSKRLQVRREKWC</sequence>
<dbReference type="PANTHER" id="PTHR43031">
    <property type="entry name" value="FAD-DEPENDENT OXIDOREDUCTASE"/>
    <property type="match status" value="1"/>
</dbReference>
<gene>
    <name evidence="2" type="ORF">P5G65_31470</name>
</gene>
<dbReference type="RefSeq" id="WP_127451309.1">
    <property type="nucleotide sequence ID" value="NZ_JAROBY010000075.1"/>
</dbReference>
<evidence type="ECO:0000259" key="1">
    <source>
        <dbReference type="PROSITE" id="PS50206"/>
    </source>
</evidence>
<dbReference type="Proteomes" id="UP001355653">
    <property type="component" value="Unassembled WGS sequence"/>
</dbReference>
<protein>
    <submittedName>
        <fullName evidence="2">Rhodanese-like domain-containing protein</fullName>
    </submittedName>
</protein>
<evidence type="ECO:0000313" key="2">
    <source>
        <dbReference type="EMBL" id="MEB4798436.1"/>
    </source>
</evidence>
<keyword evidence="3" id="KW-1185">Reference proteome</keyword>
<comment type="caution">
    <text evidence="2">The sequence shown here is derived from an EMBL/GenBank/DDBJ whole genome shotgun (WGS) entry which is preliminary data.</text>
</comment>
<dbReference type="InterPro" id="IPR050229">
    <property type="entry name" value="GlpE_sulfurtransferase"/>
</dbReference>